<feature type="transmembrane region" description="Helical" evidence="1">
    <location>
        <begin position="6"/>
        <end position="27"/>
    </location>
</feature>
<comment type="caution">
    <text evidence="2">The sequence shown here is derived from an EMBL/GenBank/DDBJ whole genome shotgun (WGS) entry which is preliminary data.</text>
</comment>
<keyword evidence="1" id="KW-0472">Membrane</keyword>
<organism evidence="2 3">
    <name type="scientific">Mycobacterium uberis</name>
    <dbReference type="NCBI Taxonomy" id="2162698"/>
    <lineage>
        <taxon>Bacteria</taxon>
        <taxon>Bacillati</taxon>
        <taxon>Actinomycetota</taxon>
        <taxon>Actinomycetes</taxon>
        <taxon>Mycobacteriales</taxon>
        <taxon>Mycobacteriaceae</taxon>
        <taxon>Mycobacterium</taxon>
    </lineage>
</organism>
<keyword evidence="1" id="KW-1133">Transmembrane helix</keyword>
<gene>
    <name evidence="2" type="ORF">MUBE_14275</name>
</gene>
<proteinExistence type="predicted"/>
<accession>A0A3E1HCT8</accession>
<keyword evidence="3" id="KW-1185">Reference proteome</keyword>
<evidence type="ECO:0000256" key="1">
    <source>
        <dbReference type="SAM" id="Phobius"/>
    </source>
</evidence>
<protein>
    <submittedName>
        <fullName evidence="2">Uncharacterized protein</fullName>
    </submittedName>
</protein>
<evidence type="ECO:0000313" key="3">
    <source>
        <dbReference type="Proteomes" id="UP000258522"/>
    </source>
</evidence>
<evidence type="ECO:0000313" key="2">
    <source>
        <dbReference type="EMBL" id="RFD24149.1"/>
    </source>
</evidence>
<keyword evidence="1" id="KW-0812">Transmembrane</keyword>
<name>A0A3E1HCT8_9MYCO</name>
<dbReference type="AlphaFoldDB" id="A0A3E1HCT8"/>
<reference evidence="2 3" key="1">
    <citation type="submission" date="2018-07" db="EMBL/GenBank/DDBJ databases">
        <title>Whole genome sequence of Mycobacterium uberis.</title>
        <authorList>
            <person name="Benjak A."/>
        </authorList>
    </citation>
    <scope>NUCLEOTIDE SEQUENCE [LARGE SCALE GENOMIC DNA]</scope>
    <source>
        <strain evidence="2 3">Jura</strain>
    </source>
</reference>
<dbReference type="Proteomes" id="UP000258522">
    <property type="component" value="Unassembled WGS sequence"/>
</dbReference>
<dbReference type="EMBL" id="QAYL01000035">
    <property type="protein sequence ID" value="RFD24149.1"/>
    <property type="molecule type" value="Genomic_DNA"/>
</dbReference>
<sequence>MVSPEGWQMHCMAAGVRLLIAVLRFVIGRMTAGMTPVSLSSITEQVAAATARVLAKRRRTV</sequence>